<accession>A0A852XCC6</accession>
<dbReference type="InterPro" id="IPR045597">
    <property type="entry name" value="DUF6458"/>
</dbReference>
<feature type="domain" description="DUF6458" evidence="3">
    <location>
        <begin position="1"/>
        <end position="61"/>
    </location>
</feature>
<dbReference type="Pfam" id="PF20059">
    <property type="entry name" value="DUF6458"/>
    <property type="match status" value="1"/>
</dbReference>
<feature type="compositionally biased region" description="Low complexity" evidence="1">
    <location>
        <begin position="59"/>
        <end position="77"/>
    </location>
</feature>
<reference evidence="4 5" key="1">
    <citation type="submission" date="2020-07" db="EMBL/GenBank/DDBJ databases">
        <title>Sequencing the genomes of 1000 actinobacteria strains.</title>
        <authorList>
            <person name="Klenk H.-P."/>
        </authorList>
    </citation>
    <scope>NUCLEOTIDE SEQUENCE [LARGE SCALE GENOMIC DNA]</scope>
    <source>
        <strain evidence="4 5">DSM 24723</strain>
    </source>
</reference>
<evidence type="ECO:0000313" key="5">
    <source>
        <dbReference type="Proteomes" id="UP000592181"/>
    </source>
</evidence>
<gene>
    <name evidence="4" type="ORF">BJY28_000610</name>
</gene>
<name>A0A852XCC6_9MICO</name>
<dbReference type="EMBL" id="JACBZX010000001">
    <property type="protein sequence ID" value="NYG36141.1"/>
    <property type="molecule type" value="Genomic_DNA"/>
</dbReference>
<keyword evidence="5" id="KW-1185">Reference proteome</keyword>
<dbReference type="Proteomes" id="UP000592181">
    <property type="component" value="Unassembled WGS sequence"/>
</dbReference>
<keyword evidence="2" id="KW-0812">Transmembrane</keyword>
<evidence type="ECO:0000256" key="1">
    <source>
        <dbReference type="SAM" id="MobiDB-lite"/>
    </source>
</evidence>
<keyword evidence="2" id="KW-1133">Transmembrane helix</keyword>
<dbReference type="AlphaFoldDB" id="A0A852XCC6"/>
<evidence type="ECO:0000256" key="2">
    <source>
        <dbReference type="SAM" id="Phobius"/>
    </source>
</evidence>
<comment type="caution">
    <text evidence="4">The sequence shown here is derived from an EMBL/GenBank/DDBJ whole genome shotgun (WGS) entry which is preliminary data.</text>
</comment>
<organism evidence="4 5">
    <name type="scientific">Janibacter alkaliphilus</name>
    <dbReference type="NCBI Taxonomy" id="1069963"/>
    <lineage>
        <taxon>Bacteria</taxon>
        <taxon>Bacillati</taxon>
        <taxon>Actinomycetota</taxon>
        <taxon>Actinomycetes</taxon>
        <taxon>Micrococcales</taxon>
        <taxon>Intrasporangiaceae</taxon>
        <taxon>Janibacter</taxon>
    </lineage>
</organism>
<keyword evidence="2" id="KW-0472">Membrane</keyword>
<feature type="region of interest" description="Disordered" evidence="1">
    <location>
        <begin position="59"/>
        <end position="83"/>
    </location>
</feature>
<protein>
    <submittedName>
        <fullName evidence="4">Putative membrane protein</fullName>
    </submittedName>
</protein>
<proteinExistence type="predicted"/>
<feature type="transmembrane region" description="Helical" evidence="2">
    <location>
        <begin position="29"/>
        <end position="51"/>
    </location>
</feature>
<evidence type="ECO:0000259" key="3">
    <source>
        <dbReference type="Pfam" id="PF20059"/>
    </source>
</evidence>
<dbReference type="RefSeq" id="WP_179461698.1">
    <property type="nucleotide sequence ID" value="NZ_JACBZX010000001.1"/>
</dbReference>
<evidence type="ECO:0000313" key="4">
    <source>
        <dbReference type="EMBL" id="NYG36141.1"/>
    </source>
</evidence>
<sequence>MYIGVGIFLLLVGLVLVFAYTGDQVIAGIDLTAIGWIAILLGLVAIGLSLFMDRRRRSSNTYSSGNGYNNGYNNQGYVDRDRY</sequence>